<dbReference type="Pfam" id="PF00551">
    <property type="entry name" value="Formyl_trans_N"/>
    <property type="match status" value="1"/>
</dbReference>
<dbReference type="InterPro" id="IPR036477">
    <property type="entry name" value="Formyl_transf_N_sf"/>
</dbReference>
<evidence type="ECO:0000256" key="3">
    <source>
        <dbReference type="ARBA" id="ARBA00022679"/>
    </source>
</evidence>
<evidence type="ECO:0000256" key="1">
    <source>
        <dbReference type="ARBA" id="ARBA00005054"/>
    </source>
</evidence>
<dbReference type="GO" id="GO:0006189">
    <property type="term" value="P:'de novo' IMP biosynthetic process"/>
    <property type="evidence" value="ECO:0007669"/>
    <property type="project" value="TreeGrafter"/>
</dbReference>
<evidence type="ECO:0000313" key="6">
    <source>
        <dbReference type="EMBL" id="SFR81898.1"/>
    </source>
</evidence>
<organism evidence="6 7">
    <name type="scientific">Maribacter stanieri</name>
    <dbReference type="NCBI Taxonomy" id="440514"/>
    <lineage>
        <taxon>Bacteria</taxon>
        <taxon>Pseudomonadati</taxon>
        <taxon>Bacteroidota</taxon>
        <taxon>Flavobacteriia</taxon>
        <taxon>Flavobacteriales</taxon>
        <taxon>Flavobacteriaceae</taxon>
        <taxon>Maribacter</taxon>
    </lineage>
</organism>
<protein>
    <recommendedName>
        <fullName evidence="2">phosphoribosylglycinamide formyltransferase 1</fullName>
        <ecNumber evidence="2">2.1.2.2</ecNumber>
    </recommendedName>
</protein>
<comment type="pathway">
    <text evidence="1">Purine metabolism; IMP biosynthesis via de novo pathway; N(2)-formyl-N(1)-(5-phospho-D-ribosyl)glycinamide from N(1)-(5-phospho-D-ribosyl)glycinamide (10-formyl THF route): step 1/1.</text>
</comment>
<dbReference type="GO" id="GO:0004644">
    <property type="term" value="F:phosphoribosylglycinamide formyltransferase activity"/>
    <property type="evidence" value="ECO:0007669"/>
    <property type="project" value="UniProtKB-EC"/>
</dbReference>
<keyword evidence="4" id="KW-0658">Purine biosynthesis</keyword>
<feature type="domain" description="Formyl transferase N-terminal" evidence="5">
    <location>
        <begin position="8"/>
        <end position="190"/>
    </location>
</feature>
<evidence type="ECO:0000259" key="5">
    <source>
        <dbReference type="Pfam" id="PF00551"/>
    </source>
</evidence>
<dbReference type="SUPFAM" id="SSF53328">
    <property type="entry name" value="Formyltransferase"/>
    <property type="match status" value="1"/>
</dbReference>
<gene>
    <name evidence="6" type="ORF">SAMN04488010_2949</name>
</gene>
<dbReference type="InterPro" id="IPR002376">
    <property type="entry name" value="Formyl_transf_N"/>
</dbReference>
<keyword evidence="7" id="KW-1185">Reference proteome</keyword>
<dbReference type="Gene3D" id="3.40.50.170">
    <property type="entry name" value="Formyl transferase, N-terminal domain"/>
    <property type="match status" value="1"/>
</dbReference>
<evidence type="ECO:0000313" key="7">
    <source>
        <dbReference type="Proteomes" id="UP000199462"/>
    </source>
</evidence>
<dbReference type="AlphaFoldDB" id="A0A1I6JSJ4"/>
<reference evidence="7" key="1">
    <citation type="submission" date="2016-10" db="EMBL/GenBank/DDBJ databases">
        <authorList>
            <person name="Varghese N."/>
            <person name="Submissions S."/>
        </authorList>
    </citation>
    <scope>NUCLEOTIDE SEQUENCE [LARGE SCALE GENOMIC DNA]</scope>
    <source>
        <strain evidence="7">DSM 19891</strain>
    </source>
</reference>
<dbReference type="PANTHER" id="PTHR43369:SF2">
    <property type="entry name" value="PHOSPHORIBOSYLGLYCINAMIDE FORMYLTRANSFERASE"/>
    <property type="match status" value="1"/>
</dbReference>
<proteinExistence type="predicted"/>
<dbReference type="EC" id="2.1.2.2" evidence="2"/>
<keyword evidence="3 6" id="KW-0808">Transferase</keyword>
<evidence type="ECO:0000256" key="2">
    <source>
        <dbReference type="ARBA" id="ARBA00012254"/>
    </source>
</evidence>
<dbReference type="EMBL" id="FOYX01000003">
    <property type="protein sequence ID" value="SFR81898.1"/>
    <property type="molecule type" value="Genomic_DNA"/>
</dbReference>
<dbReference type="RefSeq" id="WP_027066482.1">
    <property type="nucleotide sequence ID" value="NZ_CANMNE010000005.1"/>
</dbReference>
<accession>A0A1I6JSJ4</accession>
<sequence>MKNSDKVKWALLCSGKGNNVYDIINYYQKNPHQNSFYISLIIYESSDFSAIEIAKSNHIDVLQISRNTFKDSIKHQKKLIHEILSRRIDFIFLLNYKYLIKQEMLSTFPNRIINIHPSLFPSFLGTKTAIQDALAYGVKITGITTHIINHEYDKGIILNQVAIKINDNDNFELLYTKFRKKGFKIIVKTIIKITDEFQAIKNK</sequence>
<name>A0A1I6JSJ4_9FLAO</name>
<dbReference type="STRING" id="440514.SAMN04488010_2949"/>
<dbReference type="Proteomes" id="UP000199462">
    <property type="component" value="Unassembled WGS sequence"/>
</dbReference>
<dbReference type="GO" id="GO:0005829">
    <property type="term" value="C:cytosol"/>
    <property type="evidence" value="ECO:0007669"/>
    <property type="project" value="TreeGrafter"/>
</dbReference>
<dbReference type="PANTHER" id="PTHR43369">
    <property type="entry name" value="PHOSPHORIBOSYLGLYCINAMIDE FORMYLTRANSFERASE"/>
    <property type="match status" value="1"/>
</dbReference>
<evidence type="ECO:0000256" key="4">
    <source>
        <dbReference type="ARBA" id="ARBA00022755"/>
    </source>
</evidence>